<accession>A0A6A2X127</accession>
<evidence type="ECO:0000313" key="3">
    <source>
        <dbReference type="Proteomes" id="UP000436088"/>
    </source>
</evidence>
<reference evidence="2" key="1">
    <citation type="submission" date="2019-09" db="EMBL/GenBank/DDBJ databases">
        <title>Draft genome information of white flower Hibiscus syriacus.</title>
        <authorList>
            <person name="Kim Y.-M."/>
        </authorList>
    </citation>
    <scope>NUCLEOTIDE SEQUENCE [LARGE SCALE GENOMIC DNA]</scope>
    <source>
        <strain evidence="2">YM2019G1</strain>
    </source>
</reference>
<dbReference type="Proteomes" id="UP000436088">
    <property type="component" value="Unassembled WGS sequence"/>
</dbReference>
<evidence type="ECO:0000256" key="1">
    <source>
        <dbReference type="SAM" id="MobiDB-lite"/>
    </source>
</evidence>
<dbReference type="EMBL" id="VEPZ02001555">
    <property type="protein sequence ID" value="KAE8668332.1"/>
    <property type="molecule type" value="Genomic_DNA"/>
</dbReference>
<dbReference type="AlphaFoldDB" id="A0A6A2X127"/>
<name>A0A6A2X127_HIBSY</name>
<gene>
    <name evidence="2" type="ORF">F3Y22_tig00112343pilonHSYRG00150</name>
</gene>
<evidence type="ECO:0000313" key="2">
    <source>
        <dbReference type="EMBL" id="KAE8668332.1"/>
    </source>
</evidence>
<feature type="region of interest" description="Disordered" evidence="1">
    <location>
        <begin position="71"/>
        <end position="91"/>
    </location>
</feature>
<sequence length="91" mass="10326">MRSRGADLSAITSLRKCKPKPRDWMYRMTSPQDPLMCLLSWLRLRSRLERHGENSSARGRELLDLIWISDTNSDASSDDGENASGPEDLFG</sequence>
<comment type="caution">
    <text evidence="2">The sequence shown here is derived from an EMBL/GenBank/DDBJ whole genome shotgun (WGS) entry which is preliminary data.</text>
</comment>
<protein>
    <submittedName>
        <fullName evidence="2">Uncharacterized protein</fullName>
    </submittedName>
</protein>
<keyword evidence="3" id="KW-1185">Reference proteome</keyword>
<organism evidence="2 3">
    <name type="scientific">Hibiscus syriacus</name>
    <name type="common">Rose of Sharon</name>
    <dbReference type="NCBI Taxonomy" id="106335"/>
    <lineage>
        <taxon>Eukaryota</taxon>
        <taxon>Viridiplantae</taxon>
        <taxon>Streptophyta</taxon>
        <taxon>Embryophyta</taxon>
        <taxon>Tracheophyta</taxon>
        <taxon>Spermatophyta</taxon>
        <taxon>Magnoliopsida</taxon>
        <taxon>eudicotyledons</taxon>
        <taxon>Gunneridae</taxon>
        <taxon>Pentapetalae</taxon>
        <taxon>rosids</taxon>
        <taxon>malvids</taxon>
        <taxon>Malvales</taxon>
        <taxon>Malvaceae</taxon>
        <taxon>Malvoideae</taxon>
        <taxon>Hibiscus</taxon>
    </lineage>
</organism>
<proteinExistence type="predicted"/>